<name>A0A0F9T860_9ZZZZ</name>
<dbReference type="EMBL" id="LAZR01002078">
    <property type="protein sequence ID" value="KKN34879.1"/>
    <property type="molecule type" value="Genomic_DNA"/>
</dbReference>
<dbReference type="InterPro" id="IPR032675">
    <property type="entry name" value="LRR_dom_sf"/>
</dbReference>
<organism evidence="2">
    <name type="scientific">marine sediment metagenome</name>
    <dbReference type="NCBI Taxonomy" id="412755"/>
    <lineage>
        <taxon>unclassified sequences</taxon>
        <taxon>metagenomes</taxon>
        <taxon>ecological metagenomes</taxon>
    </lineage>
</organism>
<evidence type="ECO:0000313" key="1">
    <source>
        <dbReference type="EMBL" id="KKN34879.1"/>
    </source>
</evidence>
<proteinExistence type="predicted"/>
<evidence type="ECO:0000313" key="2">
    <source>
        <dbReference type="EMBL" id="KKN45166.1"/>
    </source>
</evidence>
<reference evidence="2" key="1">
    <citation type="journal article" date="2015" name="Nature">
        <title>Complex archaea that bridge the gap between prokaryotes and eukaryotes.</title>
        <authorList>
            <person name="Spang A."/>
            <person name="Saw J.H."/>
            <person name="Jorgensen S.L."/>
            <person name="Zaremba-Niedzwiedzka K."/>
            <person name="Martijn J."/>
            <person name="Lind A.E."/>
            <person name="van Eijk R."/>
            <person name="Schleper C."/>
            <person name="Guy L."/>
            <person name="Ettema T.J."/>
        </authorList>
    </citation>
    <scope>NUCLEOTIDE SEQUENCE</scope>
</reference>
<dbReference type="EMBL" id="LAZR01001408">
    <property type="protein sequence ID" value="KKN45166.1"/>
    <property type="molecule type" value="Genomic_DNA"/>
</dbReference>
<dbReference type="PANTHER" id="PTHR45752">
    <property type="entry name" value="LEUCINE-RICH REPEAT-CONTAINING"/>
    <property type="match status" value="1"/>
</dbReference>
<dbReference type="Gene3D" id="3.80.10.10">
    <property type="entry name" value="Ribonuclease Inhibitor"/>
    <property type="match status" value="1"/>
</dbReference>
<dbReference type="PANTHER" id="PTHR45752:SF187">
    <property type="entry name" value="LEUCINE-RICH REPEAT AND IQ DOMAIN-CONTAINING PROTEIN 4"/>
    <property type="match status" value="1"/>
</dbReference>
<comment type="caution">
    <text evidence="2">The sequence shown here is derived from an EMBL/GenBank/DDBJ whole genome shotgun (WGS) entry which is preliminary data.</text>
</comment>
<accession>A0A0F9T860</accession>
<protein>
    <recommendedName>
        <fullName evidence="3">Leucine-rich repeat domain-containing protein</fullName>
    </recommendedName>
</protein>
<sequence length="248" mass="29177">MVREFLFEENYLSYLSNEDIINGILTPKNGIFMEKVISSGELYAIIPYFEKLRDIDPPKNKIFMSLDDGKIKEFEIVLNKHLNRIPREIENLTALRRLNIYIDVSYTGNIFEEIFNIPSVIYLTIICDSNVIIPDSFHYFPNLRYLRVRGSEPFNKPTISFENSFKKLTNLEELYLYFVKLKNIPNSIINLKKLNHLSLSKTTLKTLPVSLMCSLRSLKIFELKFNFNLEIQKAEIEELEKKLILSIY</sequence>
<gene>
    <name evidence="2" type="ORF">LCGC14_0685740</name>
    <name evidence="1" type="ORF">LCGC14_0789250</name>
</gene>
<evidence type="ECO:0008006" key="3">
    <source>
        <dbReference type="Google" id="ProtNLM"/>
    </source>
</evidence>
<dbReference type="SUPFAM" id="SSF52047">
    <property type="entry name" value="RNI-like"/>
    <property type="match status" value="1"/>
</dbReference>
<dbReference type="AlphaFoldDB" id="A0A0F9T860"/>
<dbReference type="InterPro" id="IPR050715">
    <property type="entry name" value="LRR-SigEffector_domain"/>
</dbReference>